<dbReference type="EMBL" id="JBHSNW010000024">
    <property type="protein sequence ID" value="MFC5820250.1"/>
    <property type="molecule type" value="Genomic_DNA"/>
</dbReference>
<dbReference type="RefSeq" id="WP_219545553.1">
    <property type="nucleotide sequence ID" value="NZ_JAHKRN010000016.1"/>
</dbReference>
<evidence type="ECO:0000313" key="3">
    <source>
        <dbReference type="Proteomes" id="UP001596096"/>
    </source>
</evidence>
<evidence type="ECO:0000313" key="2">
    <source>
        <dbReference type="EMBL" id="MFC5820250.1"/>
    </source>
</evidence>
<dbReference type="PROSITE" id="PS51674">
    <property type="entry name" value="4FE4S_WBL"/>
    <property type="match status" value="1"/>
</dbReference>
<reference evidence="3" key="1">
    <citation type="journal article" date="2019" name="Int. J. Syst. Evol. Microbiol.">
        <title>The Global Catalogue of Microorganisms (GCM) 10K type strain sequencing project: providing services to taxonomists for standard genome sequencing and annotation.</title>
        <authorList>
            <consortium name="The Broad Institute Genomics Platform"/>
            <consortium name="The Broad Institute Genome Sequencing Center for Infectious Disease"/>
            <person name="Wu L."/>
            <person name="Ma J."/>
        </authorList>
    </citation>
    <scope>NUCLEOTIDE SEQUENCE [LARGE SCALE GENOMIC DNA]</scope>
    <source>
        <strain evidence="3">CGMCC 4.7106</strain>
    </source>
</reference>
<dbReference type="Proteomes" id="UP001596096">
    <property type="component" value="Unassembled WGS sequence"/>
</dbReference>
<dbReference type="InterPro" id="IPR034768">
    <property type="entry name" value="4FE4S_WBL"/>
</dbReference>
<gene>
    <name evidence="2" type="ORF">ACFPUY_34565</name>
</gene>
<name>A0ABW1C3Q0_9ACTN</name>
<organism evidence="2 3">
    <name type="scientific">Nonomuraea harbinensis</name>
    <dbReference type="NCBI Taxonomy" id="1286938"/>
    <lineage>
        <taxon>Bacteria</taxon>
        <taxon>Bacillati</taxon>
        <taxon>Actinomycetota</taxon>
        <taxon>Actinomycetes</taxon>
        <taxon>Streptosporangiales</taxon>
        <taxon>Streptosporangiaceae</taxon>
        <taxon>Nonomuraea</taxon>
    </lineage>
</organism>
<comment type="caution">
    <text evidence="2">The sequence shown here is derived from an EMBL/GenBank/DDBJ whole genome shotgun (WGS) entry which is preliminary data.</text>
</comment>
<accession>A0ABW1C3Q0</accession>
<keyword evidence="3" id="KW-1185">Reference proteome</keyword>
<protein>
    <submittedName>
        <fullName evidence="2">WhiB family transcriptional regulator</fullName>
    </submittedName>
</protein>
<evidence type="ECO:0000259" key="1">
    <source>
        <dbReference type="PROSITE" id="PS51674"/>
    </source>
</evidence>
<dbReference type="Pfam" id="PF02467">
    <property type="entry name" value="Whib"/>
    <property type="match status" value="1"/>
</dbReference>
<proteinExistence type="predicted"/>
<sequence length="107" mass="11466">MTGRESAPIRADKLADLLDDLINAAPACDSGQADLFIGPADEPDEERQRREAQAKSICLGCPARAACLAYSLALNPDEGVWAGYTATELEGLNRLLAFIPPPRREVA</sequence>
<feature type="domain" description="4Fe-4S Wbl-type" evidence="1">
    <location>
        <begin position="27"/>
        <end position="91"/>
    </location>
</feature>